<evidence type="ECO:0000259" key="3">
    <source>
        <dbReference type="PROSITE" id="PS50048"/>
    </source>
</evidence>
<evidence type="ECO:0000313" key="5">
    <source>
        <dbReference type="Proteomes" id="UP000295083"/>
    </source>
</evidence>
<dbReference type="GO" id="GO:0000976">
    <property type="term" value="F:transcription cis-regulatory region binding"/>
    <property type="evidence" value="ECO:0007669"/>
    <property type="project" value="TreeGrafter"/>
</dbReference>
<dbReference type="GO" id="GO:0000981">
    <property type="term" value="F:DNA-binding transcription factor activity, RNA polymerase II-specific"/>
    <property type="evidence" value="ECO:0007669"/>
    <property type="project" value="InterPro"/>
</dbReference>
<gene>
    <name evidence="4" type="primary">BEA4-1</name>
    <name evidence="4" type="ORF">C8035_v005092</name>
</gene>
<dbReference type="SMART" id="SM00066">
    <property type="entry name" value="GAL4"/>
    <property type="match status" value="1"/>
</dbReference>
<keyword evidence="1" id="KW-0539">Nucleus</keyword>
<dbReference type="GO" id="GO:0005634">
    <property type="term" value="C:nucleus"/>
    <property type="evidence" value="ECO:0007669"/>
    <property type="project" value="TreeGrafter"/>
</dbReference>
<keyword evidence="5" id="KW-1185">Reference proteome</keyword>
<feature type="compositionally biased region" description="Low complexity" evidence="2">
    <location>
        <begin position="111"/>
        <end position="138"/>
    </location>
</feature>
<dbReference type="CDD" id="cd00067">
    <property type="entry name" value="GAL4"/>
    <property type="match status" value="1"/>
</dbReference>
<dbReference type="Gene3D" id="4.10.240.10">
    <property type="entry name" value="Zn(2)-C6 fungal-type DNA-binding domain"/>
    <property type="match status" value="1"/>
</dbReference>
<organism evidence="4 5">
    <name type="scientific">Colletotrichum spinosum</name>
    <dbReference type="NCBI Taxonomy" id="1347390"/>
    <lineage>
        <taxon>Eukaryota</taxon>
        <taxon>Fungi</taxon>
        <taxon>Dikarya</taxon>
        <taxon>Ascomycota</taxon>
        <taxon>Pezizomycotina</taxon>
        <taxon>Sordariomycetes</taxon>
        <taxon>Hypocreomycetidae</taxon>
        <taxon>Glomerellales</taxon>
        <taxon>Glomerellaceae</taxon>
        <taxon>Colletotrichum</taxon>
        <taxon>Colletotrichum orbiculare species complex</taxon>
    </lineage>
</organism>
<feature type="compositionally biased region" description="Gly residues" evidence="2">
    <location>
        <begin position="68"/>
        <end position="82"/>
    </location>
</feature>
<proteinExistence type="predicted"/>
<evidence type="ECO:0000256" key="1">
    <source>
        <dbReference type="ARBA" id="ARBA00023242"/>
    </source>
</evidence>
<dbReference type="EMBL" id="QAPG01000030">
    <property type="protein sequence ID" value="TDZ36602.1"/>
    <property type="molecule type" value="Genomic_DNA"/>
</dbReference>
<reference evidence="4 5" key="1">
    <citation type="submission" date="2018-11" db="EMBL/GenBank/DDBJ databases">
        <title>Genome sequence and assembly of Colletotrichum spinosum.</title>
        <authorList>
            <person name="Gan P."/>
            <person name="Shirasu K."/>
        </authorList>
    </citation>
    <scope>NUCLEOTIDE SEQUENCE [LARGE SCALE GENOMIC DNA]</scope>
    <source>
        <strain evidence="4 5">CBS 515.97</strain>
    </source>
</reference>
<name>A0A4R8QD06_9PEZI</name>
<accession>A0A4R8QD06</accession>
<dbReference type="AlphaFoldDB" id="A0A4R8QD06"/>
<dbReference type="GO" id="GO:0045944">
    <property type="term" value="P:positive regulation of transcription by RNA polymerase II"/>
    <property type="evidence" value="ECO:0007669"/>
    <property type="project" value="TreeGrafter"/>
</dbReference>
<dbReference type="Proteomes" id="UP000295083">
    <property type="component" value="Unassembled WGS sequence"/>
</dbReference>
<evidence type="ECO:0000256" key="2">
    <source>
        <dbReference type="SAM" id="MobiDB-lite"/>
    </source>
</evidence>
<feature type="region of interest" description="Disordered" evidence="2">
    <location>
        <begin position="60"/>
        <end position="155"/>
    </location>
</feature>
<dbReference type="PROSITE" id="PS00463">
    <property type="entry name" value="ZN2_CY6_FUNGAL_1"/>
    <property type="match status" value="1"/>
</dbReference>
<dbReference type="GO" id="GO:0008270">
    <property type="term" value="F:zinc ion binding"/>
    <property type="evidence" value="ECO:0007669"/>
    <property type="project" value="InterPro"/>
</dbReference>
<dbReference type="PANTHER" id="PTHR37534:SF44">
    <property type="entry name" value="ZN(II)2CYS6 TRANSCRIPTION FACTOR (EUROFUNG)"/>
    <property type="match status" value="1"/>
</dbReference>
<feature type="domain" description="Zn(2)-C6 fungal-type" evidence="3">
    <location>
        <begin position="7"/>
        <end position="35"/>
    </location>
</feature>
<dbReference type="InterPro" id="IPR036864">
    <property type="entry name" value="Zn2-C6_fun-type_DNA-bd_sf"/>
</dbReference>
<dbReference type="SUPFAM" id="SSF57701">
    <property type="entry name" value="Zn2/Cys6 DNA-binding domain"/>
    <property type="match status" value="1"/>
</dbReference>
<dbReference type="PANTHER" id="PTHR37534">
    <property type="entry name" value="TRANSCRIPTIONAL ACTIVATOR PROTEIN UGA3"/>
    <property type="match status" value="1"/>
</dbReference>
<dbReference type="PROSITE" id="PS50048">
    <property type="entry name" value="ZN2_CY6_FUNGAL_2"/>
    <property type="match status" value="1"/>
</dbReference>
<dbReference type="InterPro" id="IPR001138">
    <property type="entry name" value="Zn2Cys6_DnaBD"/>
</dbReference>
<sequence length="547" mass="59525">MVRSRGGCSNCKRRKRKCDETRPDCRACQRRGIQCEGYNTTLKWTNGIASRGRYAGAAIPDPSLATGSGSGSGSGSGPGSGPGLIPSSLPDPDEVPEARAPAPTHTASTQAHAPSRVASSSSTSSPGAEDSLAQQQQQQPPPPPGSTSGRDAAAAEESRIIGAGIPRLGASPGANIDPKRQLFDKCLHRLYTTESHIWLQSHFTEMAGRSQAFFVVCTAIQAYLDGGFSVTAMEYVDHALQTFRAELEGRHGSLEISTMAAGILLCTLCLLQARPFTMYLQLMGDLYHIDTKLSLFVPSADHVFATRHTIEVMSIMDLPTSVVGRSSPSMGVWRRLRKLQDGWEGGRLGGVEVVSGLPRSFLDILADIADCDGEKLEARLWAWPGEMGVHAQCILWDCWRYSAILDARRLERQKRKLARNDAAGKEVPNNNAAAASLSPSTELVMCRLMASVYALFRAVEMPANHHLLMHNGLIYPMVTASLEVPLLVGHPEWKEVLDDLRASFLRKDSFHVIKMVDEVLEEAWNDGTDTFDIDAAARRRGVEMAVF</sequence>
<evidence type="ECO:0000313" key="4">
    <source>
        <dbReference type="EMBL" id="TDZ36602.1"/>
    </source>
</evidence>
<comment type="caution">
    <text evidence="4">The sequence shown here is derived from an EMBL/GenBank/DDBJ whole genome shotgun (WGS) entry which is preliminary data.</text>
</comment>
<dbReference type="Pfam" id="PF00172">
    <property type="entry name" value="Zn_clus"/>
    <property type="match status" value="1"/>
</dbReference>
<protein>
    <submittedName>
        <fullName evidence="4">Beauvericin cluster-specific repressor BEA4</fullName>
    </submittedName>
</protein>